<name>A0A2U3BAJ4_9VIBR</name>
<reference evidence="1 2" key="1">
    <citation type="submission" date="2018-05" db="EMBL/GenBank/DDBJ databases">
        <title>Vibrio limimaris sp. nov., isolated from marine sediment.</title>
        <authorList>
            <person name="Li C.-M."/>
        </authorList>
    </citation>
    <scope>NUCLEOTIDE SEQUENCE [LARGE SCALE GENOMIC DNA]</scope>
    <source>
        <strain evidence="1 2">E4404</strain>
    </source>
</reference>
<dbReference type="Proteomes" id="UP000245362">
    <property type="component" value="Unassembled WGS sequence"/>
</dbReference>
<evidence type="ECO:0000313" key="2">
    <source>
        <dbReference type="Proteomes" id="UP000245362"/>
    </source>
</evidence>
<protein>
    <submittedName>
        <fullName evidence="1">Uncharacterized protein</fullName>
    </submittedName>
</protein>
<evidence type="ECO:0000313" key="1">
    <source>
        <dbReference type="EMBL" id="PWI33810.1"/>
    </source>
</evidence>
<sequence length="69" mass="8254">MFKIEFYLEDEQSNWSESIHQLNSDILRRHIFPKLHSKLHNLEFTFSESNMMGDILSDIGFNLGTFKIY</sequence>
<gene>
    <name evidence="1" type="ORF">DI392_06295</name>
</gene>
<dbReference type="OrthoDB" id="5819165at2"/>
<keyword evidence="2" id="KW-1185">Reference proteome</keyword>
<comment type="caution">
    <text evidence="1">The sequence shown here is derived from an EMBL/GenBank/DDBJ whole genome shotgun (WGS) entry which is preliminary data.</text>
</comment>
<accession>A0A2U3BAJ4</accession>
<organism evidence="1 2">
    <name type="scientific">Vibrio albus</name>
    <dbReference type="NCBI Taxonomy" id="2200953"/>
    <lineage>
        <taxon>Bacteria</taxon>
        <taxon>Pseudomonadati</taxon>
        <taxon>Pseudomonadota</taxon>
        <taxon>Gammaproteobacteria</taxon>
        <taxon>Vibrionales</taxon>
        <taxon>Vibrionaceae</taxon>
        <taxon>Vibrio</taxon>
    </lineage>
</organism>
<dbReference type="EMBL" id="QFWT01000003">
    <property type="protein sequence ID" value="PWI33810.1"/>
    <property type="molecule type" value="Genomic_DNA"/>
</dbReference>
<proteinExistence type="predicted"/>
<dbReference type="AlphaFoldDB" id="A0A2U3BAJ4"/>